<reference evidence="2 3" key="1">
    <citation type="submission" date="2015-12" db="EMBL/GenBank/DDBJ databases">
        <title>The genome of Folsomia candida.</title>
        <authorList>
            <person name="Faddeeva A."/>
            <person name="Derks M.F."/>
            <person name="Anvar Y."/>
            <person name="Smit S."/>
            <person name="Van Straalen N."/>
            <person name="Roelofs D."/>
        </authorList>
    </citation>
    <scope>NUCLEOTIDE SEQUENCE [LARGE SCALE GENOMIC DNA]</scope>
    <source>
        <strain evidence="2 3">VU population</strain>
        <tissue evidence="2">Whole body</tissue>
    </source>
</reference>
<evidence type="ECO:0000313" key="2">
    <source>
        <dbReference type="EMBL" id="OXA46581.1"/>
    </source>
</evidence>
<dbReference type="Proteomes" id="UP000198287">
    <property type="component" value="Unassembled WGS sequence"/>
</dbReference>
<protein>
    <recommendedName>
        <fullName evidence="1">ISXO2-like transposase domain-containing protein</fullName>
    </recommendedName>
</protein>
<dbReference type="Pfam" id="PF12762">
    <property type="entry name" value="DDE_Tnp_IS1595"/>
    <property type="match status" value="1"/>
</dbReference>
<evidence type="ECO:0000259" key="1">
    <source>
        <dbReference type="Pfam" id="PF12762"/>
    </source>
</evidence>
<accession>A0A226DPL8</accession>
<dbReference type="STRING" id="158441.A0A226DPL8"/>
<gene>
    <name evidence="2" type="ORF">Fcan01_18859</name>
</gene>
<dbReference type="AlphaFoldDB" id="A0A226DPL8"/>
<dbReference type="EMBL" id="LNIX01000015">
    <property type="protein sequence ID" value="OXA46581.1"/>
    <property type="molecule type" value="Genomic_DNA"/>
</dbReference>
<dbReference type="InterPro" id="IPR024445">
    <property type="entry name" value="Tnp_ISXO2-like"/>
</dbReference>
<dbReference type="OMA" id="HWANEES"/>
<name>A0A226DPL8_FOLCA</name>
<dbReference type="PANTHER" id="PTHR47163:SF3">
    <property type="entry name" value="PROTEIN CBG18017"/>
    <property type="match status" value="1"/>
</dbReference>
<dbReference type="PANTHER" id="PTHR47163">
    <property type="entry name" value="DDE_TNP_IS1595 DOMAIN-CONTAINING PROTEIN"/>
    <property type="match status" value="1"/>
</dbReference>
<organism evidence="2 3">
    <name type="scientific">Folsomia candida</name>
    <name type="common">Springtail</name>
    <dbReference type="NCBI Taxonomy" id="158441"/>
    <lineage>
        <taxon>Eukaryota</taxon>
        <taxon>Metazoa</taxon>
        <taxon>Ecdysozoa</taxon>
        <taxon>Arthropoda</taxon>
        <taxon>Hexapoda</taxon>
        <taxon>Collembola</taxon>
        <taxon>Entomobryomorpha</taxon>
        <taxon>Isotomoidea</taxon>
        <taxon>Isotomidae</taxon>
        <taxon>Proisotominae</taxon>
        <taxon>Folsomia</taxon>
    </lineage>
</organism>
<sequence length="311" mass="36693">MHPPDFAAIRQFKNVWGNLRNISIWDFGSLINSQEAAVTAAYAWGLVPKTMSCPQCRRMMHAQERSSQKLGFRWRCRRKPHRTAVYVSPTKGTFFEHVKVSFEQALKMMFMFVRDEKLGLARKDCGIGSKTTAVDLYSYFREVCDVTQDHDFIPIGGRDDIVEVDESHLFKRKYHRGRRLRLSRHVWVFGCCSRLTKHMWIERIKDKSRPTLDRIIGGRVKRGSYIMSDYHRSYINIDRRLGFKGHGRVNHSRRFVEGCTWIRGVRPRLGDPIHNNPRYRSCKVHINNIERSWRELKKKLRTCMFPMVGNT</sequence>
<feature type="domain" description="ISXO2-like transposase" evidence="1">
    <location>
        <begin position="160"/>
        <end position="299"/>
    </location>
</feature>
<proteinExistence type="predicted"/>
<comment type="caution">
    <text evidence="2">The sequence shown here is derived from an EMBL/GenBank/DDBJ whole genome shotgun (WGS) entry which is preliminary data.</text>
</comment>
<evidence type="ECO:0000313" key="3">
    <source>
        <dbReference type="Proteomes" id="UP000198287"/>
    </source>
</evidence>
<keyword evidence="3" id="KW-1185">Reference proteome</keyword>
<dbReference type="InterPro" id="IPR053164">
    <property type="entry name" value="IS1016-like_transposase"/>
</dbReference>